<protein>
    <submittedName>
        <fullName evidence="1">Uncharacterized protein</fullName>
    </submittedName>
</protein>
<reference evidence="1 2" key="1">
    <citation type="submission" date="2015-01" db="EMBL/GenBank/DDBJ databases">
        <title>Vibrio sp. C1 JCM 19231 whole genome shotgun sequence.</title>
        <authorList>
            <person name="Sawabe T."/>
            <person name="Meirelles P."/>
            <person name="Feng G."/>
            <person name="Sayaka M."/>
            <person name="Hattori M."/>
            <person name="Ohkuma M."/>
        </authorList>
    </citation>
    <scope>NUCLEOTIDE SEQUENCE [LARGE SCALE GENOMIC DNA]</scope>
    <source>
        <strain evidence="2">JCM 19231</strain>
    </source>
</reference>
<evidence type="ECO:0000313" key="2">
    <source>
        <dbReference type="Proteomes" id="UP000031671"/>
    </source>
</evidence>
<gene>
    <name evidence="1" type="ORF">JCM19231_1880</name>
</gene>
<keyword evidence="2" id="KW-1185">Reference proteome</keyword>
<sequence length="38" mass="4366">MASWREVDLNESLLETDAEMQSFGTLKPCQAKSFQVKF</sequence>
<dbReference type="AlphaFoldDB" id="A0A0B8NWF5"/>
<comment type="caution">
    <text evidence="1">The sequence shown here is derived from an EMBL/GenBank/DDBJ whole genome shotgun (WGS) entry which is preliminary data.</text>
</comment>
<proteinExistence type="predicted"/>
<accession>A0A0B8NWF5</accession>
<dbReference type="Proteomes" id="UP000031671">
    <property type="component" value="Unassembled WGS sequence"/>
</dbReference>
<name>A0A0B8NWF5_9VIBR</name>
<organism evidence="1 2">
    <name type="scientific">Vibrio ishigakensis</name>
    <dbReference type="NCBI Taxonomy" id="1481914"/>
    <lineage>
        <taxon>Bacteria</taxon>
        <taxon>Pseudomonadati</taxon>
        <taxon>Pseudomonadota</taxon>
        <taxon>Gammaproteobacteria</taxon>
        <taxon>Vibrionales</taxon>
        <taxon>Vibrionaceae</taxon>
        <taxon>Vibrio</taxon>
    </lineage>
</organism>
<dbReference type="EMBL" id="BBRZ01000010">
    <property type="protein sequence ID" value="GAM55064.1"/>
    <property type="molecule type" value="Genomic_DNA"/>
</dbReference>
<reference evidence="1 2" key="2">
    <citation type="submission" date="2015-01" db="EMBL/GenBank/DDBJ databases">
        <authorList>
            <consortium name="NBRP consortium"/>
            <person name="Sawabe T."/>
            <person name="Meirelles P."/>
            <person name="Feng G."/>
            <person name="Sayaka M."/>
            <person name="Hattori M."/>
            <person name="Ohkuma M."/>
        </authorList>
    </citation>
    <scope>NUCLEOTIDE SEQUENCE [LARGE SCALE GENOMIC DNA]</scope>
    <source>
        <strain evidence="2">JCM 19231</strain>
    </source>
</reference>
<evidence type="ECO:0000313" key="1">
    <source>
        <dbReference type="EMBL" id="GAM55064.1"/>
    </source>
</evidence>